<feature type="signal peptide" evidence="6">
    <location>
        <begin position="1"/>
        <end position="19"/>
    </location>
</feature>
<keyword evidence="4" id="KW-0998">Cell outer membrane</keyword>
<dbReference type="RefSeq" id="WP_345099488.1">
    <property type="nucleotide sequence ID" value="NZ_BAABGS010000063.1"/>
</dbReference>
<feature type="chain" id="PRO_5046282756" evidence="6">
    <location>
        <begin position="20"/>
        <end position="213"/>
    </location>
</feature>
<proteinExistence type="inferred from homology"/>
<comment type="similarity">
    <text evidence="5">Belongs to the Omp25/RopB family.</text>
</comment>
<dbReference type="SUPFAM" id="SSF56925">
    <property type="entry name" value="OMPA-like"/>
    <property type="match status" value="1"/>
</dbReference>
<evidence type="ECO:0000313" key="8">
    <source>
        <dbReference type="EMBL" id="MFD2259752.1"/>
    </source>
</evidence>
<dbReference type="InterPro" id="IPR011250">
    <property type="entry name" value="OMP/PagP_B-barrel"/>
</dbReference>
<dbReference type="EMBL" id="JBHUIR010000023">
    <property type="protein sequence ID" value="MFD2259752.1"/>
    <property type="molecule type" value="Genomic_DNA"/>
</dbReference>
<protein>
    <submittedName>
        <fullName evidence="8">Outer membrane protein</fullName>
    </submittedName>
</protein>
<feature type="domain" description="Outer membrane protein beta-barrel" evidence="7">
    <location>
        <begin position="43"/>
        <end position="213"/>
    </location>
</feature>
<name>A0ABW5DFP5_9HYPH</name>
<comment type="caution">
    <text evidence="8">The sequence shown here is derived from an EMBL/GenBank/DDBJ whole genome shotgun (WGS) entry which is preliminary data.</text>
</comment>
<evidence type="ECO:0000313" key="9">
    <source>
        <dbReference type="Proteomes" id="UP001597373"/>
    </source>
</evidence>
<evidence type="ECO:0000256" key="6">
    <source>
        <dbReference type="SAM" id="SignalP"/>
    </source>
</evidence>
<evidence type="ECO:0000259" key="7">
    <source>
        <dbReference type="Pfam" id="PF13505"/>
    </source>
</evidence>
<gene>
    <name evidence="8" type="ORF">ACFSMZ_08230</name>
</gene>
<comment type="subcellular location">
    <subcellularLocation>
        <location evidence="1">Cell outer membrane</location>
    </subcellularLocation>
</comment>
<evidence type="ECO:0000256" key="4">
    <source>
        <dbReference type="ARBA" id="ARBA00023237"/>
    </source>
</evidence>
<dbReference type="InterPro" id="IPR027385">
    <property type="entry name" value="Beta-barrel_OMP"/>
</dbReference>
<dbReference type="PANTHER" id="PTHR34001">
    <property type="entry name" value="BLL7405 PROTEIN"/>
    <property type="match status" value="1"/>
</dbReference>
<evidence type="ECO:0000256" key="3">
    <source>
        <dbReference type="ARBA" id="ARBA00023136"/>
    </source>
</evidence>
<dbReference type="PANTHER" id="PTHR34001:SF3">
    <property type="entry name" value="BLL7405 PROTEIN"/>
    <property type="match status" value="1"/>
</dbReference>
<keyword evidence="9" id="KW-1185">Reference proteome</keyword>
<dbReference type="InterPro" id="IPR051692">
    <property type="entry name" value="OMP-like"/>
</dbReference>
<dbReference type="Gene3D" id="2.40.160.20">
    <property type="match status" value="1"/>
</dbReference>
<keyword evidence="2 6" id="KW-0732">Signal</keyword>
<evidence type="ECO:0000256" key="5">
    <source>
        <dbReference type="ARBA" id="ARBA00038306"/>
    </source>
</evidence>
<sequence length="213" mass="23076">MKKFVASILAGMVPSAAFSADAVRTVDFNPPVAPVVVMERGFDWTGTYAGAQVSGLWDVNRSTRNRNKLKEAQFLGGLYLGYNHQYANNLVTGLEIDVTVPKKKKADAVDPRLFGSARVRVGYAMDRFLPYVDGGLLVGQMEAAAPAKGSASKKTHFGFTVGAGVEYALTDHISARASYHYMKLRDADYQLVTGNRKVGFAGHTLGVGISYKF</sequence>
<dbReference type="Pfam" id="PF13505">
    <property type="entry name" value="OMP_b-brl"/>
    <property type="match status" value="1"/>
</dbReference>
<dbReference type="Proteomes" id="UP001597373">
    <property type="component" value="Unassembled WGS sequence"/>
</dbReference>
<accession>A0ABW5DFP5</accession>
<organism evidence="8 9">
    <name type="scientific">Chelativorans composti</name>
    <dbReference type="NCBI Taxonomy" id="768533"/>
    <lineage>
        <taxon>Bacteria</taxon>
        <taxon>Pseudomonadati</taxon>
        <taxon>Pseudomonadota</taxon>
        <taxon>Alphaproteobacteria</taxon>
        <taxon>Hyphomicrobiales</taxon>
        <taxon>Phyllobacteriaceae</taxon>
        <taxon>Chelativorans</taxon>
    </lineage>
</organism>
<reference evidence="9" key="1">
    <citation type="journal article" date="2019" name="Int. J. Syst. Evol. Microbiol.">
        <title>The Global Catalogue of Microorganisms (GCM) 10K type strain sequencing project: providing services to taxonomists for standard genome sequencing and annotation.</title>
        <authorList>
            <consortium name="The Broad Institute Genomics Platform"/>
            <consortium name="The Broad Institute Genome Sequencing Center for Infectious Disease"/>
            <person name="Wu L."/>
            <person name="Ma J."/>
        </authorList>
    </citation>
    <scope>NUCLEOTIDE SEQUENCE [LARGE SCALE GENOMIC DNA]</scope>
    <source>
        <strain evidence="9">KCTC 23707</strain>
    </source>
</reference>
<evidence type="ECO:0000256" key="1">
    <source>
        <dbReference type="ARBA" id="ARBA00004442"/>
    </source>
</evidence>
<evidence type="ECO:0000256" key="2">
    <source>
        <dbReference type="ARBA" id="ARBA00022729"/>
    </source>
</evidence>
<keyword evidence="3" id="KW-0472">Membrane</keyword>